<dbReference type="KEGG" id="aas:Aasi_0632"/>
<dbReference type="CDD" id="cd19067">
    <property type="entry name" value="PfuEndoQ-like"/>
    <property type="match status" value="1"/>
</dbReference>
<dbReference type="Gene3D" id="3.20.20.140">
    <property type="entry name" value="Metal-dependent hydrolases"/>
    <property type="match status" value="1"/>
</dbReference>
<dbReference type="STRING" id="452471.Aasi_0632"/>
<dbReference type="InterPro" id="IPR016195">
    <property type="entry name" value="Pol/histidinol_Pase-like"/>
</dbReference>
<dbReference type="SUPFAM" id="SSF89550">
    <property type="entry name" value="PHP domain-like"/>
    <property type="match status" value="1"/>
</dbReference>
<dbReference type="AlphaFoldDB" id="B3ES27"/>
<dbReference type="PANTHER" id="PTHR40084:SF1">
    <property type="entry name" value="PHOSPHOTRANSFERASE"/>
    <property type="match status" value="1"/>
</dbReference>
<dbReference type="PANTHER" id="PTHR40084">
    <property type="entry name" value="PHOSPHOHYDROLASE, PHP FAMILY"/>
    <property type="match status" value="1"/>
</dbReference>
<protein>
    <recommendedName>
        <fullName evidence="3">DNA helicase UvrD</fullName>
    </recommendedName>
</protein>
<accession>B3ES27</accession>
<sequence>MRYTADLHVHSHYSRATSRALNLETLYQWATIKGIHIIGTGDFTHPKWFQELQEKLIPDGNGFFKLKNLPSQLMTAQAIDVRFCLSTEISCIYKDGNKVRKNHHLLYAPDFETVAKINDKLSTIGNLTADGRPILGMPARDLLEIVVSASDSAYLIPAHIWTPWFSVLGSKSGYNSIAACFKDLTSHIFAVETGLSSDPAMNRLVSALDQYTMMSNSDAHSAQNLGREANLFDTACTYDGMFEALKTQKGFLGTLEFFPQEGKYFMDGHRNCGVCFEPTTSQAHHGICPECKKPLTIGVLNRVVCLADREQPQPPSHAAGFEYIIPLPEIISEIKGMGVSSKAVQQQFTSIIGLFGNEFTFLRESPVEDIKQQLGPIYAEAISRLRNRQIIPEPGYDGVYGTIRVFQLGELKNK</sequence>
<keyword evidence="2" id="KW-1185">Reference proteome</keyword>
<evidence type="ECO:0000313" key="2">
    <source>
        <dbReference type="Proteomes" id="UP000001227"/>
    </source>
</evidence>
<dbReference type="HOGENOM" id="CLU_060249_0_0_10"/>
<organism evidence="1 2">
    <name type="scientific">Amoebophilus asiaticus (strain 5a2)</name>
    <dbReference type="NCBI Taxonomy" id="452471"/>
    <lineage>
        <taxon>Bacteria</taxon>
        <taxon>Pseudomonadati</taxon>
        <taxon>Bacteroidota</taxon>
        <taxon>Cytophagia</taxon>
        <taxon>Cytophagales</taxon>
        <taxon>Amoebophilaceae</taxon>
        <taxon>Candidatus Amoebophilus</taxon>
    </lineage>
</organism>
<dbReference type="EMBL" id="CP001102">
    <property type="protein sequence ID" value="ACE06029.1"/>
    <property type="molecule type" value="Genomic_DNA"/>
</dbReference>
<evidence type="ECO:0000313" key="1">
    <source>
        <dbReference type="EMBL" id="ACE06029.1"/>
    </source>
</evidence>
<reference evidence="1 2" key="1">
    <citation type="journal article" date="2010" name="J. Bacteriol.">
        <title>The genome of the amoeba symbiont 'Candidatus Amoebophilus asiaticus' reveals common mechanisms for host cell interaction among amoeba-associated bacteria.</title>
        <authorList>
            <person name="Schmitz-Esser S."/>
            <person name="Tischler P."/>
            <person name="Arnold R."/>
            <person name="Montanaro J."/>
            <person name="Wagner M."/>
            <person name="Rattei T."/>
            <person name="Horn M."/>
        </authorList>
    </citation>
    <scope>NUCLEOTIDE SEQUENCE [LARGE SCALE GENOMIC DNA]</scope>
    <source>
        <strain evidence="1 2">5a2</strain>
    </source>
</reference>
<name>B3ES27_AMOA5</name>
<evidence type="ECO:0008006" key="3">
    <source>
        <dbReference type="Google" id="ProtNLM"/>
    </source>
</evidence>
<dbReference type="OrthoDB" id="9810135at2"/>
<dbReference type="Proteomes" id="UP000001227">
    <property type="component" value="Chromosome"/>
</dbReference>
<dbReference type="eggNOG" id="COG1379">
    <property type="taxonomic scope" value="Bacteria"/>
</dbReference>
<proteinExistence type="predicted"/>
<gene>
    <name evidence="1" type="ordered locus">Aasi_0632</name>
</gene>